<comment type="caution">
    <text evidence="1">The sequence shown here is derived from an EMBL/GenBank/DDBJ whole genome shotgun (WGS) entry which is preliminary data.</text>
</comment>
<protein>
    <submittedName>
        <fullName evidence="1">Uncharacterized protein</fullName>
    </submittedName>
</protein>
<evidence type="ECO:0000313" key="1">
    <source>
        <dbReference type="EMBL" id="MDH0702558.1"/>
    </source>
</evidence>
<sequence>MWVQVAILVISMALSYATRPKPQQPKPGTVETPQVEEGATVRKVYGTVWIDDPQILGFKRIGTDPIRKKGGKK</sequence>
<dbReference type="EMBL" id="JAOCDH010000014">
    <property type="protein sequence ID" value="MDH0702558.1"/>
    <property type="molecule type" value="Genomic_DNA"/>
</dbReference>
<name>A0AA42LLI2_9GAMM</name>
<evidence type="ECO:0000313" key="2">
    <source>
        <dbReference type="Proteomes" id="UP001161137"/>
    </source>
</evidence>
<dbReference type="RefSeq" id="WP_196461192.1">
    <property type="nucleotide sequence ID" value="NZ_JACFYY010000022.1"/>
</dbReference>
<organism evidence="1 2">
    <name type="scientific">Ectopseudomonas toyotomiensis</name>
    <dbReference type="NCBI Taxonomy" id="554344"/>
    <lineage>
        <taxon>Bacteria</taxon>
        <taxon>Pseudomonadati</taxon>
        <taxon>Pseudomonadota</taxon>
        <taxon>Gammaproteobacteria</taxon>
        <taxon>Pseudomonadales</taxon>
        <taxon>Pseudomonadaceae</taxon>
        <taxon>Ectopseudomonas</taxon>
    </lineage>
</organism>
<dbReference type="AlphaFoldDB" id="A0AA42LLI2"/>
<reference evidence="1" key="1">
    <citation type="submission" date="2022-09" db="EMBL/GenBank/DDBJ databases">
        <title>Intensive care unit water sources are persistently colonized with multi-drug resistant bacteria and are the site of extensive horizontal gene transfer of antibiotic resistance genes.</title>
        <authorList>
            <person name="Diorio-Toth L."/>
        </authorList>
    </citation>
    <scope>NUCLEOTIDE SEQUENCE</scope>
    <source>
        <strain evidence="1">GD03863</strain>
    </source>
</reference>
<proteinExistence type="predicted"/>
<accession>A0AA42LLI2</accession>
<gene>
    <name evidence="1" type="ORF">N5D41_13815</name>
</gene>
<dbReference type="Proteomes" id="UP001161137">
    <property type="component" value="Unassembled WGS sequence"/>
</dbReference>